<comment type="caution">
    <text evidence="13">The sequence shown here is derived from an EMBL/GenBank/DDBJ whole genome shotgun (WGS) entry which is preliminary data.</text>
</comment>
<evidence type="ECO:0000256" key="10">
    <source>
        <dbReference type="ARBA" id="ARBA00030898"/>
    </source>
</evidence>
<proteinExistence type="inferred from homology"/>
<evidence type="ECO:0000256" key="7">
    <source>
        <dbReference type="ARBA" id="ARBA00023125"/>
    </source>
</evidence>
<keyword evidence="3" id="KW-0645">Protease</keyword>
<name>A0A813N5M5_ADIRI</name>
<dbReference type="AlphaFoldDB" id="A0A813N5M5"/>
<gene>
    <name evidence="13" type="ORF">EDS130_LOCUS866</name>
</gene>
<protein>
    <recommendedName>
        <fullName evidence="2">Abasic site processing protein HMCES</fullName>
    </recommendedName>
    <alternativeName>
        <fullName evidence="9">Embryonic stem cell-specific 5-hydroxymethylcytosine-binding protein</fullName>
    </alternativeName>
    <alternativeName>
        <fullName evidence="10">Peptidase HMCES</fullName>
    </alternativeName>
    <alternativeName>
        <fullName evidence="11">SRAP domain-containing protein 1</fullName>
    </alternativeName>
</protein>
<evidence type="ECO:0000256" key="2">
    <source>
        <dbReference type="ARBA" id="ARBA00015888"/>
    </source>
</evidence>
<dbReference type="SUPFAM" id="SSF143081">
    <property type="entry name" value="BB1717-like"/>
    <property type="match status" value="1"/>
</dbReference>
<keyword evidence="6" id="KW-0190">Covalent protein-DNA linkage</keyword>
<dbReference type="GO" id="GO:0008233">
    <property type="term" value="F:peptidase activity"/>
    <property type="evidence" value="ECO:0007669"/>
    <property type="project" value="UniProtKB-KW"/>
</dbReference>
<sequence length="356" mass="40958">MCGRFACGLAPDVVRRLSTYTNSQTQETVLPPFIDLMSSTQPFRSSWNISPTSTCLCLISAKHLDETEDSATRVLCSMRWALVPHYHKGSLAEYRLILNNCRVETIEEKPTFKVPFENGKRCVILAEGFFEWKKNVAKTPYFIYETEPFIHEKHYPNIDTDRILDEMKNKDPEKLPLLAMAGIFDINRYCETDPLYSCTICTVEASETMSDVHIRMPAILTTQQEVDQWLDFGRYDAEKVLPLLEPRNDIHMYRVSPSVGSTKMNDMSNLRPLVTNENNKTTLTNRSTLDSFVIKQEPVSQYLPEPILKTETMKKRKSSPAQHGQRSIEDYLIKDTKSSAKRFKKSCFSFQFSNSV</sequence>
<evidence type="ECO:0000313" key="14">
    <source>
        <dbReference type="Proteomes" id="UP000663852"/>
    </source>
</evidence>
<evidence type="ECO:0000256" key="9">
    <source>
        <dbReference type="ARBA" id="ARBA00030390"/>
    </source>
</evidence>
<keyword evidence="5" id="KW-0378">Hydrolase</keyword>
<dbReference type="EMBL" id="CAJNOJ010000002">
    <property type="protein sequence ID" value="CAF0727839.1"/>
    <property type="molecule type" value="Genomic_DNA"/>
</dbReference>
<dbReference type="GO" id="GO:0016829">
    <property type="term" value="F:lyase activity"/>
    <property type="evidence" value="ECO:0007669"/>
    <property type="project" value="UniProtKB-KW"/>
</dbReference>
<dbReference type="InterPro" id="IPR036590">
    <property type="entry name" value="SRAP-like"/>
</dbReference>
<organism evidence="13 14">
    <name type="scientific">Adineta ricciae</name>
    <name type="common">Rotifer</name>
    <dbReference type="NCBI Taxonomy" id="249248"/>
    <lineage>
        <taxon>Eukaryota</taxon>
        <taxon>Metazoa</taxon>
        <taxon>Spiralia</taxon>
        <taxon>Gnathifera</taxon>
        <taxon>Rotifera</taxon>
        <taxon>Eurotatoria</taxon>
        <taxon>Bdelloidea</taxon>
        <taxon>Adinetida</taxon>
        <taxon>Adinetidae</taxon>
        <taxon>Adineta</taxon>
    </lineage>
</organism>
<accession>A0A813N5M5</accession>
<dbReference type="GO" id="GO:0106300">
    <property type="term" value="P:protein-DNA covalent cross-linking repair"/>
    <property type="evidence" value="ECO:0007669"/>
    <property type="project" value="InterPro"/>
</dbReference>
<dbReference type="GO" id="GO:0006508">
    <property type="term" value="P:proteolysis"/>
    <property type="evidence" value="ECO:0007669"/>
    <property type="project" value="UniProtKB-KW"/>
</dbReference>
<evidence type="ECO:0000256" key="3">
    <source>
        <dbReference type="ARBA" id="ARBA00022670"/>
    </source>
</evidence>
<dbReference type="InterPro" id="IPR003738">
    <property type="entry name" value="SRAP"/>
</dbReference>
<keyword evidence="8" id="KW-0456">Lyase</keyword>
<evidence type="ECO:0000256" key="12">
    <source>
        <dbReference type="SAM" id="MobiDB-lite"/>
    </source>
</evidence>
<dbReference type="PANTHER" id="PTHR13604:SF0">
    <property type="entry name" value="ABASIC SITE PROCESSING PROTEIN HMCES"/>
    <property type="match status" value="1"/>
</dbReference>
<dbReference type="PANTHER" id="PTHR13604">
    <property type="entry name" value="DC12-RELATED"/>
    <property type="match status" value="1"/>
</dbReference>
<evidence type="ECO:0000256" key="5">
    <source>
        <dbReference type="ARBA" id="ARBA00022801"/>
    </source>
</evidence>
<dbReference type="OrthoDB" id="2111841at2759"/>
<evidence type="ECO:0000256" key="4">
    <source>
        <dbReference type="ARBA" id="ARBA00022763"/>
    </source>
</evidence>
<keyword evidence="7" id="KW-0238">DNA-binding</keyword>
<evidence type="ECO:0000256" key="8">
    <source>
        <dbReference type="ARBA" id="ARBA00023239"/>
    </source>
</evidence>
<evidence type="ECO:0000313" key="13">
    <source>
        <dbReference type="EMBL" id="CAF0727839.1"/>
    </source>
</evidence>
<reference evidence="13" key="1">
    <citation type="submission" date="2021-02" db="EMBL/GenBank/DDBJ databases">
        <authorList>
            <person name="Nowell W R."/>
        </authorList>
    </citation>
    <scope>NUCLEOTIDE SEQUENCE</scope>
</reference>
<dbReference type="Pfam" id="PF02586">
    <property type="entry name" value="SRAP"/>
    <property type="match status" value="1"/>
</dbReference>
<evidence type="ECO:0000256" key="6">
    <source>
        <dbReference type="ARBA" id="ARBA00023124"/>
    </source>
</evidence>
<feature type="region of interest" description="Disordered" evidence="12">
    <location>
        <begin position="311"/>
        <end position="330"/>
    </location>
</feature>
<comment type="similarity">
    <text evidence="1">Belongs to the SOS response-associated peptidase family.</text>
</comment>
<evidence type="ECO:0000256" key="1">
    <source>
        <dbReference type="ARBA" id="ARBA00008136"/>
    </source>
</evidence>
<dbReference type="GO" id="GO:0003697">
    <property type="term" value="F:single-stranded DNA binding"/>
    <property type="evidence" value="ECO:0007669"/>
    <property type="project" value="InterPro"/>
</dbReference>
<keyword evidence="4" id="KW-0227">DNA damage</keyword>
<dbReference type="Gene3D" id="3.90.1680.10">
    <property type="entry name" value="SOS response associated peptidase-like"/>
    <property type="match status" value="1"/>
</dbReference>
<evidence type="ECO:0000256" key="11">
    <source>
        <dbReference type="ARBA" id="ARBA00031130"/>
    </source>
</evidence>
<dbReference type="Proteomes" id="UP000663852">
    <property type="component" value="Unassembled WGS sequence"/>
</dbReference>